<dbReference type="FunFam" id="2.60.40.10:FF:000283">
    <property type="entry name" value="Immunoglobulin kappa constant"/>
    <property type="match status" value="1"/>
</dbReference>
<evidence type="ECO:0000256" key="2">
    <source>
        <dbReference type="ARBA" id="ARBA00023319"/>
    </source>
</evidence>
<dbReference type="PROSITE" id="PS50835">
    <property type="entry name" value="IG_LIKE"/>
    <property type="match status" value="1"/>
</dbReference>
<dbReference type="SMART" id="SM00407">
    <property type="entry name" value="IGc1"/>
    <property type="match status" value="1"/>
</dbReference>
<dbReference type="InterPro" id="IPR036179">
    <property type="entry name" value="Ig-like_dom_sf"/>
</dbReference>
<accession>A0AAV7D184</accession>
<evidence type="ECO:0000313" key="5">
    <source>
        <dbReference type="Proteomes" id="UP000824782"/>
    </source>
</evidence>
<keyword evidence="1" id="KW-1015">Disulfide bond</keyword>
<dbReference type="InterPro" id="IPR013783">
    <property type="entry name" value="Ig-like_fold"/>
</dbReference>
<keyword evidence="5" id="KW-1185">Reference proteome</keyword>
<dbReference type="Gene3D" id="2.60.40.10">
    <property type="entry name" value="Immunoglobulins"/>
    <property type="match status" value="1"/>
</dbReference>
<keyword evidence="2" id="KW-0393">Immunoglobulin domain</keyword>
<gene>
    <name evidence="4" type="ORF">GDO81_000053</name>
</gene>
<proteinExistence type="predicted"/>
<dbReference type="InterPro" id="IPR003597">
    <property type="entry name" value="Ig_C1-set"/>
</dbReference>
<dbReference type="PANTHER" id="PTHR23411">
    <property type="entry name" value="TAPASIN"/>
    <property type="match status" value="1"/>
</dbReference>
<dbReference type="AlphaFoldDB" id="A0AAV7D184"/>
<dbReference type="InterPro" id="IPR050380">
    <property type="entry name" value="Immune_Resp_Modulators"/>
</dbReference>
<dbReference type="Proteomes" id="UP000824782">
    <property type="component" value="Unassembled WGS sequence"/>
</dbReference>
<dbReference type="Pfam" id="PF07654">
    <property type="entry name" value="C1-set"/>
    <property type="match status" value="1"/>
</dbReference>
<evidence type="ECO:0000313" key="4">
    <source>
        <dbReference type="EMBL" id="KAG8591129.1"/>
    </source>
</evidence>
<organism evidence="4 5">
    <name type="scientific">Engystomops pustulosus</name>
    <name type="common">Tungara frog</name>
    <name type="synonym">Physalaemus pustulosus</name>
    <dbReference type="NCBI Taxonomy" id="76066"/>
    <lineage>
        <taxon>Eukaryota</taxon>
        <taxon>Metazoa</taxon>
        <taxon>Chordata</taxon>
        <taxon>Craniata</taxon>
        <taxon>Vertebrata</taxon>
        <taxon>Euteleostomi</taxon>
        <taxon>Amphibia</taxon>
        <taxon>Batrachia</taxon>
        <taxon>Anura</taxon>
        <taxon>Neobatrachia</taxon>
        <taxon>Hyloidea</taxon>
        <taxon>Leptodactylidae</taxon>
        <taxon>Leiuperinae</taxon>
        <taxon>Engystomops</taxon>
    </lineage>
</organism>
<name>A0AAV7D184_ENGPU</name>
<feature type="domain" description="Ig-like" evidence="3">
    <location>
        <begin position="19"/>
        <end position="131"/>
    </location>
</feature>
<dbReference type="EMBL" id="WNYA01000001">
    <property type="protein sequence ID" value="KAG8591129.1"/>
    <property type="molecule type" value="Genomic_DNA"/>
</dbReference>
<protein>
    <recommendedName>
        <fullName evidence="3">Ig-like domain-containing protein</fullName>
    </recommendedName>
</protein>
<reference evidence="4" key="1">
    <citation type="thesis" date="2020" institute="ProQuest LLC" country="789 East Eisenhower Parkway, Ann Arbor, MI, USA">
        <title>Comparative Genomics and Chromosome Evolution.</title>
        <authorList>
            <person name="Mudd A.B."/>
        </authorList>
    </citation>
    <scope>NUCLEOTIDE SEQUENCE</scope>
    <source>
        <strain evidence="4">237g6f4</strain>
        <tissue evidence="4">Blood</tissue>
    </source>
</reference>
<evidence type="ECO:0000259" key="3">
    <source>
        <dbReference type="PROSITE" id="PS50835"/>
    </source>
</evidence>
<dbReference type="InterPro" id="IPR007110">
    <property type="entry name" value="Ig-like_dom"/>
</dbReference>
<dbReference type="SUPFAM" id="SSF48726">
    <property type="entry name" value="Immunoglobulin"/>
    <property type="match status" value="1"/>
</dbReference>
<sequence>MNIFIKKNTKINGRENISPVAFIFRPSEEQIKTGHTTSVCLVNNFYPGDAKVTWKGDNVVITKGFQNSEKVKDDSNAYSMTSFLDLSGDEFHPYQGVFEDSFSNSRGMDEFNKYKELQCEVTHSTLSTALVIGFKTAECSI</sequence>
<evidence type="ECO:0000256" key="1">
    <source>
        <dbReference type="ARBA" id="ARBA00023157"/>
    </source>
</evidence>
<comment type="caution">
    <text evidence="4">The sequence shown here is derived from an EMBL/GenBank/DDBJ whole genome shotgun (WGS) entry which is preliminary data.</text>
</comment>